<accession>A0A419RWQ0</accession>
<dbReference type="Proteomes" id="UP000285232">
    <property type="component" value="Unassembled WGS sequence"/>
</dbReference>
<evidence type="ECO:0000313" key="3">
    <source>
        <dbReference type="Proteomes" id="UP000285232"/>
    </source>
</evidence>
<evidence type="ECO:0000259" key="1">
    <source>
        <dbReference type="PROSITE" id="PS50983"/>
    </source>
</evidence>
<reference evidence="2 3" key="1">
    <citation type="journal article" date="2017" name="Int. J. Syst. Evol. Microbiol.">
        <title>Erythrobacter aquimixticola sp. nov., isolated from the junction between the ocean and a freshwater spring.</title>
        <authorList>
            <person name="Park S."/>
            <person name="Jung Y.T."/>
            <person name="Choi S.J."/>
            <person name="Yoon J.H."/>
        </authorList>
    </citation>
    <scope>NUCLEOTIDE SEQUENCE [LARGE SCALE GENOMIC DNA]</scope>
    <source>
        <strain evidence="2 3">JSSK-14</strain>
    </source>
</reference>
<dbReference type="PANTHER" id="PTHR30535:SF34">
    <property type="entry name" value="MOLYBDATE-BINDING PROTEIN MOLA"/>
    <property type="match status" value="1"/>
</dbReference>
<sequence>MALAGCGGDGEERAASHRPTIVSLNPCADAILAEIAAPGQLLAISHYSHDPAASSMQPSDARRYASTGGTVEEILALSPDVVVADSFLSPATASALERADVRVERLGIAGSLEDSLAQIRQLAELTGEAERGEALAGRIESAWHAASADGEPVPTLLWQQGGIVAGEGSLAFAMLEQAGFASHSAARGMGQGAYLPLEQVLADPPQLVLAAGDERALSHPALKTLDDIRYETFDSALLYCGGPTIPRALARLREIRRSMENDTTLARAEGR</sequence>
<dbReference type="Gene3D" id="3.40.50.1980">
    <property type="entry name" value="Nitrogenase molybdenum iron protein domain"/>
    <property type="match status" value="2"/>
</dbReference>
<dbReference type="OrthoDB" id="1632039at2"/>
<organism evidence="2 3">
    <name type="scientific">Aurantiacibacter aquimixticola</name>
    <dbReference type="NCBI Taxonomy" id="1958945"/>
    <lineage>
        <taxon>Bacteria</taxon>
        <taxon>Pseudomonadati</taxon>
        <taxon>Pseudomonadota</taxon>
        <taxon>Alphaproteobacteria</taxon>
        <taxon>Sphingomonadales</taxon>
        <taxon>Erythrobacteraceae</taxon>
        <taxon>Aurantiacibacter</taxon>
    </lineage>
</organism>
<dbReference type="Pfam" id="PF01497">
    <property type="entry name" value="Peripla_BP_2"/>
    <property type="match status" value="1"/>
</dbReference>
<gene>
    <name evidence="2" type="ORF">D6201_05580</name>
</gene>
<dbReference type="PANTHER" id="PTHR30535">
    <property type="entry name" value="VITAMIN B12-BINDING PROTEIN"/>
    <property type="match status" value="1"/>
</dbReference>
<comment type="caution">
    <text evidence="2">The sequence shown here is derived from an EMBL/GenBank/DDBJ whole genome shotgun (WGS) entry which is preliminary data.</text>
</comment>
<keyword evidence="3" id="KW-1185">Reference proteome</keyword>
<dbReference type="AlphaFoldDB" id="A0A419RWQ0"/>
<protein>
    <submittedName>
        <fullName evidence="2">Iron ABC transporter substrate-binding protein</fullName>
    </submittedName>
</protein>
<dbReference type="InterPro" id="IPR002491">
    <property type="entry name" value="ABC_transptr_periplasmic_BD"/>
</dbReference>
<evidence type="ECO:0000313" key="2">
    <source>
        <dbReference type="EMBL" id="RJY10219.1"/>
    </source>
</evidence>
<name>A0A419RWQ0_9SPHN</name>
<feature type="domain" description="Fe/B12 periplasmic-binding" evidence="1">
    <location>
        <begin position="20"/>
        <end position="263"/>
    </location>
</feature>
<dbReference type="EMBL" id="RAHX01000001">
    <property type="protein sequence ID" value="RJY10219.1"/>
    <property type="molecule type" value="Genomic_DNA"/>
</dbReference>
<dbReference type="InterPro" id="IPR050902">
    <property type="entry name" value="ABC_Transporter_SBP"/>
</dbReference>
<dbReference type="PROSITE" id="PS50983">
    <property type="entry name" value="FE_B12_PBP"/>
    <property type="match status" value="1"/>
</dbReference>
<dbReference type="SUPFAM" id="SSF53807">
    <property type="entry name" value="Helical backbone' metal receptor"/>
    <property type="match status" value="1"/>
</dbReference>
<proteinExistence type="predicted"/>